<sequence length="156" mass="17568">MEHLLCSKEVEKTKAGSITLTNVMLSVAYLISAGTLLRPFYPNLKHLTCLVVHTVHRVVEEVCFQHVSPSRVNEIKEKLPDTPLSPELTLTRKIRIKVTGTHAAQILKKKLESFVSRNPGYETINEIYHVLNGNARQFPEGFRVATIVLLKNVPIT</sequence>
<evidence type="ECO:0000313" key="2">
    <source>
        <dbReference type="EMBL" id="KAJ8893851.1"/>
    </source>
</evidence>
<keyword evidence="1" id="KW-1133">Transmembrane helix</keyword>
<name>A0ABQ9IB38_9NEOP</name>
<keyword evidence="3" id="KW-1185">Reference proteome</keyword>
<reference evidence="2 3" key="1">
    <citation type="submission" date="2023-02" db="EMBL/GenBank/DDBJ databases">
        <title>LHISI_Scaffold_Assembly.</title>
        <authorList>
            <person name="Stuart O.P."/>
            <person name="Cleave R."/>
            <person name="Magrath M.J.L."/>
            <person name="Mikheyev A.S."/>
        </authorList>
    </citation>
    <scope>NUCLEOTIDE SEQUENCE [LARGE SCALE GENOMIC DNA]</scope>
    <source>
        <strain evidence="2">Daus_M_001</strain>
        <tissue evidence="2">Leg muscle</tissue>
    </source>
</reference>
<feature type="transmembrane region" description="Helical" evidence="1">
    <location>
        <begin position="15"/>
        <end position="37"/>
    </location>
</feature>
<evidence type="ECO:0000313" key="3">
    <source>
        <dbReference type="Proteomes" id="UP001159363"/>
    </source>
</evidence>
<protein>
    <submittedName>
        <fullName evidence="2">Uncharacterized protein</fullName>
    </submittedName>
</protein>
<organism evidence="2 3">
    <name type="scientific">Dryococelus australis</name>
    <dbReference type="NCBI Taxonomy" id="614101"/>
    <lineage>
        <taxon>Eukaryota</taxon>
        <taxon>Metazoa</taxon>
        <taxon>Ecdysozoa</taxon>
        <taxon>Arthropoda</taxon>
        <taxon>Hexapoda</taxon>
        <taxon>Insecta</taxon>
        <taxon>Pterygota</taxon>
        <taxon>Neoptera</taxon>
        <taxon>Polyneoptera</taxon>
        <taxon>Phasmatodea</taxon>
        <taxon>Verophasmatodea</taxon>
        <taxon>Anareolatae</taxon>
        <taxon>Phasmatidae</taxon>
        <taxon>Eurycanthinae</taxon>
        <taxon>Dryococelus</taxon>
    </lineage>
</organism>
<keyword evidence="1" id="KW-0812">Transmembrane</keyword>
<dbReference type="EMBL" id="JARBHB010000002">
    <property type="protein sequence ID" value="KAJ8893851.1"/>
    <property type="molecule type" value="Genomic_DNA"/>
</dbReference>
<keyword evidence="1" id="KW-0472">Membrane</keyword>
<dbReference type="Proteomes" id="UP001159363">
    <property type="component" value="Chromosome 2"/>
</dbReference>
<accession>A0ABQ9IB38</accession>
<proteinExistence type="predicted"/>
<gene>
    <name evidence="2" type="ORF">PR048_006452</name>
</gene>
<comment type="caution">
    <text evidence="2">The sequence shown here is derived from an EMBL/GenBank/DDBJ whole genome shotgun (WGS) entry which is preliminary data.</text>
</comment>
<evidence type="ECO:0000256" key="1">
    <source>
        <dbReference type="SAM" id="Phobius"/>
    </source>
</evidence>